<feature type="domain" description="Fibronectin type-III" evidence="5">
    <location>
        <begin position="407"/>
        <end position="507"/>
    </location>
</feature>
<dbReference type="AlphaFoldDB" id="A0AA42BTN8"/>
<dbReference type="PROSITE" id="PS50853">
    <property type="entry name" value="FN3"/>
    <property type="match status" value="1"/>
</dbReference>
<dbReference type="GO" id="GO:0016798">
    <property type="term" value="F:hydrolase activity, acting on glycosyl bonds"/>
    <property type="evidence" value="ECO:0007669"/>
    <property type="project" value="UniProtKB-KW"/>
</dbReference>
<dbReference type="Proteomes" id="UP001165587">
    <property type="component" value="Unassembled WGS sequence"/>
</dbReference>
<protein>
    <submittedName>
        <fullName evidence="6">Fibronectin type III domain-containing protein</fullName>
    </submittedName>
</protein>
<reference evidence="6" key="1">
    <citation type="submission" date="2022-08" db="EMBL/GenBank/DDBJ databases">
        <authorList>
            <person name="Deng Y."/>
            <person name="Han X.-F."/>
            <person name="Zhang Y.-Q."/>
        </authorList>
    </citation>
    <scope>NUCLEOTIDE SEQUENCE</scope>
    <source>
        <strain evidence="6">CPCC 203407</strain>
    </source>
</reference>
<dbReference type="RefSeq" id="WP_259525863.1">
    <property type="nucleotide sequence ID" value="NZ_JANLCK010000002.1"/>
</dbReference>
<dbReference type="EMBL" id="JANLCK010000002">
    <property type="protein sequence ID" value="MCS5725391.1"/>
    <property type="molecule type" value="Genomic_DNA"/>
</dbReference>
<keyword evidence="1" id="KW-0326">Glycosidase</keyword>
<evidence type="ECO:0000256" key="4">
    <source>
        <dbReference type="SAM" id="Phobius"/>
    </source>
</evidence>
<keyword evidence="4" id="KW-1133">Transmembrane helix</keyword>
<dbReference type="Gene3D" id="2.60.40.10">
    <property type="entry name" value="Immunoglobulins"/>
    <property type="match status" value="1"/>
</dbReference>
<keyword evidence="4" id="KW-0472">Membrane</keyword>
<dbReference type="PANTHER" id="PTHR45725">
    <property type="entry name" value="FORMIN HOMOLOGY 2 FAMILY MEMBER"/>
    <property type="match status" value="1"/>
</dbReference>
<gene>
    <name evidence="6" type="ORF">N1028_05730</name>
</gene>
<keyword evidence="7" id="KW-1185">Reference proteome</keyword>
<dbReference type="SUPFAM" id="SSF49265">
    <property type="entry name" value="Fibronectin type III"/>
    <property type="match status" value="1"/>
</dbReference>
<accession>A0AA42BTN8</accession>
<dbReference type="CDD" id="cd00063">
    <property type="entry name" value="FN3"/>
    <property type="match status" value="1"/>
</dbReference>
<dbReference type="InterPro" id="IPR051425">
    <property type="entry name" value="Formin_Homology"/>
</dbReference>
<keyword evidence="2" id="KW-0624">Polysaccharide degradation</keyword>
<keyword evidence="1" id="KW-0378">Hydrolase</keyword>
<dbReference type="InterPro" id="IPR013783">
    <property type="entry name" value="Ig-like_fold"/>
</dbReference>
<feature type="transmembrane region" description="Helical" evidence="4">
    <location>
        <begin position="964"/>
        <end position="989"/>
    </location>
</feature>
<proteinExistence type="predicted"/>
<feature type="compositionally biased region" description="Low complexity" evidence="3">
    <location>
        <begin position="67"/>
        <end position="76"/>
    </location>
</feature>
<dbReference type="PANTHER" id="PTHR45725:SF1">
    <property type="entry name" value="DISHEVELLED ASSOCIATED ACTIVATOR OF MORPHOGENESIS, ISOFORM D"/>
    <property type="match status" value="1"/>
</dbReference>
<evidence type="ECO:0000256" key="3">
    <source>
        <dbReference type="SAM" id="MobiDB-lite"/>
    </source>
</evidence>
<keyword evidence="2" id="KW-0119">Carbohydrate metabolism</keyword>
<evidence type="ECO:0000256" key="1">
    <source>
        <dbReference type="ARBA" id="ARBA00023295"/>
    </source>
</evidence>
<feature type="region of interest" description="Disordered" evidence="3">
    <location>
        <begin position="56"/>
        <end position="171"/>
    </location>
</feature>
<evidence type="ECO:0000259" key="5">
    <source>
        <dbReference type="PROSITE" id="PS50853"/>
    </source>
</evidence>
<evidence type="ECO:0000313" key="7">
    <source>
        <dbReference type="Proteomes" id="UP001165587"/>
    </source>
</evidence>
<evidence type="ECO:0000313" key="6">
    <source>
        <dbReference type="EMBL" id="MCS5725391.1"/>
    </source>
</evidence>
<comment type="caution">
    <text evidence="6">The sequence shown here is derived from an EMBL/GenBank/DDBJ whole genome shotgun (WGS) entry which is preliminary data.</text>
</comment>
<sequence>MPVLPALVRPVAMRDRSRRRPRALLAVALASAVAFTLLAPLAASTASAAASAIEPAPAPVTGSATTPDPVSEQVEPSPEPDPAPDPEPAPAPAPAPAPTTEPEPTADPPSADPEPSPAPTTEPDPTPEPTSTPAPTSTPTPTPAPTATPAPTPTAAPTPVDPTPLPASTWAATTSPAAGQVLLQTDPARIDYAVDIAWAPPAGTATAVGYRVELFSGRAVTNASNLIARVEVPASTTRHRVEGVAFGASSVTARITLLDGARALPDPLVSEPLGLPSSSTGVLGTARAGVPVLSAPTARGFTAEWTASSTESAPAPAGYLLRVLERRHDLAAPNANSYIAVTFDVGSTTRAVIDELQGSSRYLAAVVAYDVVDGQKRFRPSSFVSSVPGWMTDYPAETTGTRAPLTEWTAPPAAPVAETARTLTWQGVPTTGRFTGGSSITGYRVELHQAGRGLVQSAVVAPGGDAGPSARFAGLSPEAVYSVRVAAVNAVGTGELSDYSPAVALPAGSPAGSRPPAYADRAALDAAVAEGSVADATPASGYTAEQGEDVVVTVPWTSAQSGEAWWYGSATFAASVSTAATGTGTTVSLPTAGLTPGVHRVLFVTDAELDGDPVPAGGAATAVSVTITPVVADKIALENAVLRWGLNDEANNGAYFGGCNYLSAGRTPDPGGSVIFTEAQYSSRAGNVTIEKPDASGRFVQASFATRCLDRDGETLTSGTSSPYGGNQFVMSGGTGEVDRATGSATLRWQGDVTVAYYGGMTFWYLSNPVLTVENGVGTLTATTGGFGTDMDDLTKWQPLPERSVTLATFSGVQVGADGFTVNPDYRGVRAALPAGQTPQTTSGPDWGSFPQSFVEFQMETGQAAYWYSSGGIADGAKPATAAVVGYDASTFVPPTSEAPVTEKASPRTPVALLPPVRTRLAPLAATTALAASNVGADTASASSSVVIVEQAGLFGGLSLTEQLLFLTLLAVLGLVILIAGVGGGLVVLGRTR</sequence>
<dbReference type="Pfam" id="PF00041">
    <property type="entry name" value="fn3"/>
    <property type="match status" value="1"/>
</dbReference>
<dbReference type="InterPro" id="IPR036116">
    <property type="entry name" value="FN3_sf"/>
</dbReference>
<evidence type="ECO:0000256" key="2">
    <source>
        <dbReference type="ARBA" id="ARBA00023326"/>
    </source>
</evidence>
<name>A0AA42BTN8_9MICO</name>
<feature type="compositionally biased region" description="Pro residues" evidence="3">
    <location>
        <begin position="77"/>
        <end position="165"/>
    </location>
</feature>
<dbReference type="GO" id="GO:0000272">
    <property type="term" value="P:polysaccharide catabolic process"/>
    <property type="evidence" value="ECO:0007669"/>
    <property type="project" value="UniProtKB-KW"/>
</dbReference>
<dbReference type="InterPro" id="IPR003961">
    <property type="entry name" value="FN3_dom"/>
</dbReference>
<organism evidence="6 7">
    <name type="scientific">Herbiconiux oxytropis</name>
    <dbReference type="NCBI Taxonomy" id="2970915"/>
    <lineage>
        <taxon>Bacteria</taxon>
        <taxon>Bacillati</taxon>
        <taxon>Actinomycetota</taxon>
        <taxon>Actinomycetes</taxon>
        <taxon>Micrococcales</taxon>
        <taxon>Microbacteriaceae</taxon>
        <taxon>Herbiconiux</taxon>
    </lineage>
</organism>
<dbReference type="SMART" id="SM00060">
    <property type="entry name" value="FN3"/>
    <property type="match status" value="2"/>
</dbReference>
<keyword evidence="4" id="KW-0812">Transmembrane</keyword>